<reference evidence="7 8" key="1">
    <citation type="submission" date="2017-04" db="EMBL/GenBank/DDBJ databases">
        <authorList>
            <person name="Afonso C.L."/>
            <person name="Miller P.J."/>
            <person name="Scott M.A."/>
            <person name="Spackman E."/>
            <person name="Goraichik I."/>
            <person name="Dimitrov K.M."/>
            <person name="Suarez D.L."/>
            <person name="Swayne D.E."/>
        </authorList>
    </citation>
    <scope>NUCLEOTIDE SEQUENCE [LARGE SCALE GENOMIC DNA]</scope>
    <source>
        <strain evidence="7 8">LMG26642</strain>
    </source>
</reference>
<evidence type="ECO:0000256" key="5">
    <source>
        <dbReference type="ARBA" id="ARBA00048594"/>
    </source>
</evidence>
<dbReference type="GO" id="GO:0004385">
    <property type="term" value="F:GMP kinase activity"/>
    <property type="evidence" value="ECO:0007669"/>
    <property type="project" value="UniProtKB-EC"/>
</dbReference>
<evidence type="ECO:0000256" key="3">
    <source>
        <dbReference type="ARBA" id="ARBA00022679"/>
    </source>
</evidence>
<dbReference type="InterPro" id="IPR008145">
    <property type="entry name" value="GK/Ca_channel_bsu"/>
</dbReference>
<dbReference type="GO" id="GO:0005829">
    <property type="term" value="C:cytosol"/>
    <property type="evidence" value="ECO:0007669"/>
    <property type="project" value="TreeGrafter"/>
</dbReference>
<sequence>MGIEQNKVILVLVGVSGSGKTTLANALEKTGIPKLVTTTTRPKREGEVEGLDYYFREMTEMSNIAFIENSLYNHYLYGLTVDTVEKGLDFHDVMSVVLDKNGAAALKEVNPFYTKIIYLHISEDEIQKRMEKRGDSLESIQQRLAFARETNEFEAPVETDLTLPVQDVEKSVECILSFIKNGLQ</sequence>
<feature type="domain" description="Guanylate kinase-like" evidence="6">
    <location>
        <begin position="7"/>
        <end position="180"/>
    </location>
</feature>
<evidence type="ECO:0000313" key="8">
    <source>
        <dbReference type="Proteomes" id="UP000193435"/>
    </source>
</evidence>
<keyword evidence="4 7" id="KW-0418">Kinase</keyword>
<accession>A0A1X7N4Z0</accession>
<dbReference type="SMART" id="SM00072">
    <property type="entry name" value="GuKc"/>
    <property type="match status" value="1"/>
</dbReference>
<dbReference type="STRING" id="1073423.SAMN04488700_1397"/>
<dbReference type="PROSITE" id="PS50052">
    <property type="entry name" value="GUANYLATE_KINASE_2"/>
    <property type="match status" value="1"/>
</dbReference>
<dbReference type="PRINTS" id="PR01100">
    <property type="entry name" value="SHIKIMTKNASE"/>
</dbReference>
<evidence type="ECO:0000256" key="4">
    <source>
        <dbReference type="ARBA" id="ARBA00022777"/>
    </source>
</evidence>
<dbReference type="InterPro" id="IPR027417">
    <property type="entry name" value="P-loop_NTPase"/>
</dbReference>
<dbReference type="PANTHER" id="PTHR23117:SF13">
    <property type="entry name" value="GUANYLATE KINASE"/>
    <property type="match status" value="1"/>
</dbReference>
<comment type="catalytic activity">
    <reaction evidence="5">
        <text>GMP + ATP = GDP + ADP</text>
        <dbReference type="Rhea" id="RHEA:20780"/>
        <dbReference type="ChEBI" id="CHEBI:30616"/>
        <dbReference type="ChEBI" id="CHEBI:58115"/>
        <dbReference type="ChEBI" id="CHEBI:58189"/>
        <dbReference type="ChEBI" id="CHEBI:456216"/>
        <dbReference type="EC" id="2.7.4.8"/>
    </reaction>
</comment>
<dbReference type="PANTHER" id="PTHR23117">
    <property type="entry name" value="GUANYLATE KINASE-RELATED"/>
    <property type="match status" value="1"/>
</dbReference>
<dbReference type="Proteomes" id="UP000193435">
    <property type="component" value="Unassembled WGS sequence"/>
</dbReference>
<organism evidence="7 8">
    <name type="scientific">Carnobacterium iners</name>
    <dbReference type="NCBI Taxonomy" id="1073423"/>
    <lineage>
        <taxon>Bacteria</taxon>
        <taxon>Bacillati</taxon>
        <taxon>Bacillota</taxon>
        <taxon>Bacilli</taxon>
        <taxon>Lactobacillales</taxon>
        <taxon>Carnobacteriaceae</taxon>
        <taxon>Carnobacterium</taxon>
    </lineage>
</organism>
<dbReference type="SUPFAM" id="SSF52540">
    <property type="entry name" value="P-loop containing nucleoside triphosphate hydrolases"/>
    <property type="match status" value="1"/>
</dbReference>
<protein>
    <submittedName>
        <fullName evidence="7">Guanylate kinase</fullName>
    </submittedName>
</protein>
<evidence type="ECO:0000256" key="2">
    <source>
        <dbReference type="ARBA" id="ARBA00005790"/>
    </source>
</evidence>
<dbReference type="OrthoDB" id="1033810at2"/>
<comment type="similarity">
    <text evidence="2">Belongs to the guanylate kinase family.</text>
</comment>
<dbReference type="AlphaFoldDB" id="A0A1X7N4Z0"/>
<keyword evidence="8" id="KW-1185">Reference proteome</keyword>
<proteinExistence type="inferred from homology"/>
<evidence type="ECO:0000259" key="6">
    <source>
        <dbReference type="PROSITE" id="PS50052"/>
    </source>
</evidence>
<dbReference type="InterPro" id="IPR020590">
    <property type="entry name" value="Guanylate_kinase_CS"/>
</dbReference>
<dbReference type="InterPro" id="IPR008144">
    <property type="entry name" value="Guanylate_kin-like_dom"/>
</dbReference>
<dbReference type="PROSITE" id="PS00856">
    <property type="entry name" value="GUANYLATE_KINASE_1"/>
    <property type="match status" value="1"/>
</dbReference>
<evidence type="ECO:0000313" key="7">
    <source>
        <dbReference type="EMBL" id="SMH32444.1"/>
    </source>
</evidence>
<gene>
    <name evidence="7" type="ORF">SAMN04488700_1397</name>
</gene>
<dbReference type="EMBL" id="FXBJ01000002">
    <property type="protein sequence ID" value="SMH32444.1"/>
    <property type="molecule type" value="Genomic_DNA"/>
</dbReference>
<dbReference type="RefSeq" id="WP_085559561.1">
    <property type="nucleotide sequence ID" value="NZ_FOAH01000046.1"/>
</dbReference>
<evidence type="ECO:0000256" key="1">
    <source>
        <dbReference type="ARBA" id="ARBA00003531"/>
    </source>
</evidence>
<dbReference type="Pfam" id="PF00625">
    <property type="entry name" value="Guanylate_kin"/>
    <property type="match status" value="1"/>
</dbReference>
<dbReference type="Gene3D" id="3.40.50.300">
    <property type="entry name" value="P-loop containing nucleotide triphosphate hydrolases"/>
    <property type="match status" value="1"/>
</dbReference>
<comment type="function">
    <text evidence="1">Essential for recycling GMP and indirectly, cGMP.</text>
</comment>
<keyword evidence="3" id="KW-0808">Transferase</keyword>
<name>A0A1X7N4Z0_9LACT</name>